<organism evidence="2 3">
    <name type="scientific">Apiospora hydei</name>
    <dbReference type="NCBI Taxonomy" id="1337664"/>
    <lineage>
        <taxon>Eukaryota</taxon>
        <taxon>Fungi</taxon>
        <taxon>Dikarya</taxon>
        <taxon>Ascomycota</taxon>
        <taxon>Pezizomycotina</taxon>
        <taxon>Sordariomycetes</taxon>
        <taxon>Xylariomycetidae</taxon>
        <taxon>Amphisphaeriales</taxon>
        <taxon>Apiosporaceae</taxon>
        <taxon>Apiospora</taxon>
    </lineage>
</organism>
<comment type="caution">
    <text evidence="2">The sequence shown here is derived from an EMBL/GenBank/DDBJ whole genome shotgun (WGS) entry which is preliminary data.</text>
</comment>
<reference evidence="2 3" key="1">
    <citation type="submission" date="2023-01" db="EMBL/GenBank/DDBJ databases">
        <title>Analysis of 21 Apiospora genomes using comparative genomics revels a genus with tremendous synthesis potential of carbohydrate active enzymes and secondary metabolites.</title>
        <authorList>
            <person name="Sorensen T."/>
        </authorList>
    </citation>
    <scope>NUCLEOTIDE SEQUENCE [LARGE SCALE GENOMIC DNA]</scope>
    <source>
        <strain evidence="2 3">CBS 114990</strain>
    </source>
</reference>
<feature type="signal peptide" evidence="1">
    <location>
        <begin position="1"/>
        <end position="18"/>
    </location>
</feature>
<dbReference type="GeneID" id="92043443"/>
<evidence type="ECO:0000256" key="1">
    <source>
        <dbReference type="SAM" id="SignalP"/>
    </source>
</evidence>
<keyword evidence="3" id="KW-1185">Reference proteome</keyword>
<gene>
    <name evidence="2" type="ORF">PG997_006068</name>
</gene>
<dbReference type="RefSeq" id="XP_066669306.1">
    <property type="nucleotide sequence ID" value="XM_066810383.1"/>
</dbReference>
<evidence type="ECO:0000313" key="2">
    <source>
        <dbReference type="EMBL" id="KAK8084797.1"/>
    </source>
</evidence>
<proteinExistence type="predicted"/>
<dbReference type="Proteomes" id="UP001433268">
    <property type="component" value="Unassembled WGS sequence"/>
</dbReference>
<keyword evidence="1" id="KW-0732">Signal</keyword>
<feature type="chain" id="PRO_5045832889" evidence="1">
    <location>
        <begin position="19"/>
        <end position="206"/>
    </location>
</feature>
<protein>
    <submittedName>
        <fullName evidence="2">Uncharacterized protein</fullName>
    </submittedName>
</protein>
<evidence type="ECO:0000313" key="3">
    <source>
        <dbReference type="Proteomes" id="UP001433268"/>
    </source>
</evidence>
<sequence length="206" mass="22360">MPILPFIAVLAFSAIASATNATGTLSWTGLDWPETFVVFQSTAIVDNINLHPNKWVFMSNGNSLTLAPRIQADTAGGFSELQMEQYSVACIARTDNALVAYLVDCTVDILDEDGPAKPPIDTFRYHKTQKIDLNVLKFGAFVTRKIEKPQQLSTILLQVTFHPDSLAQLIGGTSSLTGYGVALDDFNYGLKRAPGSTAQCPRSFAV</sequence>
<accession>A0ABR1WMQ0</accession>
<name>A0ABR1WMQ0_9PEZI</name>
<dbReference type="EMBL" id="JAQQWN010000005">
    <property type="protein sequence ID" value="KAK8084797.1"/>
    <property type="molecule type" value="Genomic_DNA"/>
</dbReference>